<dbReference type="Gene3D" id="3.30.420.10">
    <property type="entry name" value="Ribonuclease H-like superfamily/Ribonuclease H"/>
    <property type="match status" value="1"/>
</dbReference>
<dbReference type="SUPFAM" id="SSF53098">
    <property type="entry name" value="Ribonuclease H-like"/>
    <property type="match status" value="1"/>
</dbReference>
<protein>
    <recommendedName>
        <fullName evidence="1">Integrase catalytic domain-containing protein</fullName>
    </recommendedName>
</protein>
<dbReference type="InterPro" id="IPR012337">
    <property type="entry name" value="RNaseH-like_sf"/>
</dbReference>
<dbReference type="InterPro" id="IPR036397">
    <property type="entry name" value="RNaseH_sf"/>
</dbReference>
<dbReference type="PANTHER" id="PTHR46791">
    <property type="entry name" value="EXPRESSED PROTEIN"/>
    <property type="match status" value="1"/>
</dbReference>
<dbReference type="PANTHER" id="PTHR46791:SF4">
    <property type="match status" value="1"/>
</dbReference>
<dbReference type="InterPro" id="IPR058913">
    <property type="entry name" value="Integrase_dom_put"/>
</dbReference>
<feature type="domain" description="Integrase catalytic" evidence="1">
    <location>
        <begin position="198"/>
        <end position="270"/>
    </location>
</feature>
<dbReference type="Proteomes" id="UP000694700">
    <property type="component" value="Unplaced"/>
</dbReference>
<evidence type="ECO:0000313" key="3">
    <source>
        <dbReference type="Proteomes" id="UP000694700"/>
    </source>
</evidence>
<dbReference type="Pfam" id="PF24764">
    <property type="entry name" value="rva_4"/>
    <property type="match status" value="2"/>
</dbReference>
<organism evidence="2 3">
    <name type="scientific">Cyprinus carpio</name>
    <name type="common">Common carp</name>
    <dbReference type="NCBI Taxonomy" id="7962"/>
    <lineage>
        <taxon>Eukaryota</taxon>
        <taxon>Metazoa</taxon>
        <taxon>Chordata</taxon>
        <taxon>Craniata</taxon>
        <taxon>Vertebrata</taxon>
        <taxon>Euteleostomi</taxon>
        <taxon>Actinopterygii</taxon>
        <taxon>Neopterygii</taxon>
        <taxon>Teleostei</taxon>
        <taxon>Ostariophysi</taxon>
        <taxon>Cypriniformes</taxon>
        <taxon>Cyprinidae</taxon>
        <taxon>Cyprininae</taxon>
        <taxon>Cyprinus</taxon>
    </lineage>
</organism>
<dbReference type="GO" id="GO:0003676">
    <property type="term" value="F:nucleic acid binding"/>
    <property type="evidence" value="ECO:0007669"/>
    <property type="project" value="InterPro"/>
</dbReference>
<sequence>MALYRQEIARQLRHMAELTEANPDYVLSRVEALSDSLFDFAATTDIEMDPVILSNLEEAVNHLNVSLQNADDCKAVGRPRYFIPVDALESYLHAGLSVSNISALFGVGERTIWRRMADRGIRVSDSYSTVEDRELDVTVREILSGHPNTGYKMMLGHLRARGIRVQRRRVKDSMHRVDPQGVMMRTLRLQTRRRRQYSVPAPNSLWHIDGNHKLIRWRIVIHGGIDGFSRLIVYLTAASNNRASTVLRSFLEAVEMYGVPSRVRSDKGGENVEVARFMVSTRGTNRNSHLTGRSTHNQRARQPCTDYLKRNSIKGPVDGVYFYRASTELCKCFCLFPCISKMLVLQTRSSLMPDLHIVYFLRIMQSQRKRVTIVCWNRRRIERLWRDVFGGVLDLFYNCFSNLEREGLLNPDNELHMYALHWTFLPHINQHLQSFKDGWNYHTLRTERHQSPHQLWCENQKEGQDSLQVDLEHGIDWEGPSGHHEEGVAVPEVNLPRQLTDLELQRLPNPHGSFSSVINTYSETVDILSNIMND</sequence>
<dbReference type="AlphaFoldDB" id="A0A8C2BNE6"/>
<name>A0A8C2BNE6_CYPCA</name>
<accession>A0A8C2BNE6</accession>
<proteinExistence type="predicted"/>
<dbReference type="GO" id="GO:0015074">
    <property type="term" value="P:DNA integration"/>
    <property type="evidence" value="ECO:0007669"/>
    <property type="project" value="InterPro"/>
</dbReference>
<evidence type="ECO:0000313" key="2">
    <source>
        <dbReference type="Ensembl" id="ENSCCRP00015122001.1"/>
    </source>
</evidence>
<dbReference type="Ensembl" id="ENSCCRT00015125859.1">
    <property type="protein sequence ID" value="ENSCCRP00015122001.1"/>
    <property type="gene ID" value="ENSCCRG00015047929.1"/>
</dbReference>
<dbReference type="PROSITE" id="PS50994">
    <property type="entry name" value="INTEGRASE"/>
    <property type="match status" value="1"/>
</dbReference>
<reference evidence="2" key="1">
    <citation type="submission" date="2025-08" db="UniProtKB">
        <authorList>
            <consortium name="Ensembl"/>
        </authorList>
    </citation>
    <scope>IDENTIFICATION</scope>
</reference>
<dbReference type="InterPro" id="IPR001584">
    <property type="entry name" value="Integrase_cat-core"/>
</dbReference>
<evidence type="ECO:0000259" key="1">
    <source>
        <dbReference type="PROSITE" id="PS50994"/>
    </source>
</evidence>